<dbReference type="Proteomes" id="UP000887563">
    <property type="component" value="Unplaced"/>
</dbReference>
<evidence type="ECO:0000313" key="1">
    <source>
        <dbReference type="Proteomes" id="UP000887563"/>
    </source>
</evidence>
<proteinExistence type="predicted"/>
<keyword evidence="1" id="KW-1185">Reference proteome</keyword>
<name>A0A914KVG3_MELIC</name>
<evidence type="ECO:0000313" key="2">
    <source>
        <dbReference type="WBParaSite" id="Minc3s00105g04708"/>
    </source>
</evidence>
<sequence>MTRKRRFSKIKEEVVDQKPVLTKDPENNMEDELSALESCATEKEVNGEEKVDDLIAERCNFHLYQPLEVQAMAHSKFTKRLCVLRRMEKKRLVLCIEVNKIKFFCCF</sequence>
<accession>A0A914KVG3</accession>
<dbReference type="AlphaFoldDB" id="A0A914KVG3"/>
<organism evidence="1 2">
    <name type="scientific">Meloidogyne incognita</name>
    <name type="common">Southern root-knot nematode worm</name>
    <name type="synonym">Oxyuris incognita</name>
    <dbReference type="NCBI Taxonomy" id="6306"/>
    <lineage>
        <taxon>Eukaryota</taxon>
        <taxon>Metazoa</taxon>
        <taxon>Ecdysozoa</taxon>
        <taxon>Nematoda</taxon>
        <taxon>Chromadorea</taxon>
        <taxon>Rhabditida</taxon>
        <taxon>Tylenchina</taxon>
        <taxon>Tylenchomorpha</taxon>
        <taxon>Tylenchoidea</taxon>
        <taxon>Meloidogynidae</taxon>
        <taxon>Meloidogyninae</taxon>
        <taxon>Meloidogyne</taxon>
        <taxon>Meloidogyne incognita group</taxon>
    </lineage>
</organism>
<dbReference type="WBParaSite" id="Minc3s00105g04708">
    <property type="protein sequence ID" value="Minc3s00105g04708"/>
    <property type="gene ID" value="Minc3s00105g04708"/>
</dbReference>
<protein>
    <submittedName>
        <fullName evidence="2">Uncharacterized protein</fullName>
    </submittedName>
</protein>
<reference evidence="2" key="1">
    <citation type="submission" date="2022-11" db="UniProtKB">
        <authorList>
            <consortium name="WormBaseParasite"/>
        </authorList>
    </citation>
    <scope>IDENTIFICATION</scope>
</reference>